<keyword evidence="2" id="KW-1185">Reference proteome</keyword>
<name>A0A286F6S3_9BACT</name>
<accession>A0A286F6S3</accession>
<dbReference type="Proteomes" id="UP000219452">
    <property type="component" value="Unassembled WGS sequence"/>
</dbReference>
<proteinExistence type="predicted"/>
<evidence type="ECO:0000313" key="2">
    <source>
        <dbReference type="Proteomes" id="UP000219452"/>
    </source>
</evidence>
<protein>
    <recommendedName>
        <fullName evidence="3">DUF4258 domain-containing protein</fullName>
    </recommendedName>
</protein>
<dbReference type="InterPro" id="IPR025354">
    <property type="entry name" value="DUF4258"/>
</dbReference>
<dbReference type="Pfam" id="PF14076">
    <property type="entry name" value="DUF4258"/>
    <property type="match status" value="1"/>
</dbReference>
<dbReference type="EMBL" id="OCNH01000001">
    <property type="protein sequence ID" value="SOD78574.1"/>
    <property type="molecule type" value="Genomic_DNA"/>
</dbReference>
<evidence type="ECO:0000313" key="1">
    <source>
        <dbReference type="EMBL" id="SOD78574.1"/>
    </source>
</evidence>
<organism evidence="1 2">
    <name type="scientific">Spirosoma fluviale</name>
    <dbReference type="NCBI Taxonomy" id="1597977"/>
    <lineage>
        <taxon>Bacteria</taxon>
        <taxon>Pseudomonadati</taxon>
        <taxon>Bacteroidota</taxon>
        <taxon>Cytophagia</taxon>
        <taxon>Cytophagales</taxon>
        <taxon>Cytophagaceae</taxon>
        <taxon>Spirosoma</taxon>
    </lineage>
</organism>
<sequence>MFKRNITQLEVIEVIKSGETIADYQDDKPYPSILRLAFVDGRPIHIVIAQDDLGECFVITAYEPSVFLWEADFKTKKR</sequence>
<dbReference type="AlphaFoldDB" id="A0A286F6S3"/>
<reference evidence="2" key="1">
    <citation type="submission" date="2017-09" db="EMBL/GenBank/DDBJ databases">
        <authorList>
            <person name="Varghese N."/>
            <person name="Submissions S."/>
        </authorList>
    </citation>
    <scope>NUCLEOTIDE SEQUENCE [LARGE SCALE GENOMIC DNA]</scope>
    <source>
        <strain evidence="2">DSM 29961</strain>
    </source>
</reference>
<evidence type="ECO:0008006" key="3">
    <source>
        <dbReference type="Google" id="ProtNLM"/>
    </source>
</evidence>
<gene>
    <name evidence="1" type="ORF">SAMN06269250_0530</name>
</gene>